<name>A0A1L6J928_9SPHN</name>
<accession>A0A1L6J928</accession>
<evidence type="ECO:0008006" key="4">
    <source>
        <dbReference type="Google" id="ProtNLM"/>
    </source>
</evidence>
<gene>
    <name evidence="2" type="ORF">BRX40_08300</name>
</gene>
<dbReference type="KEGG" id="skr:BRX40_08300"/>
<dbReference type="Proteomes" id="UP000185161">
    <property type="component" value="Chromosome"/>
</dbReference>
<sequence>MPSHMKMFGFLCLGALLAAAALPAHASPQVRGDQEAAREGRAQGRLLPLREIESRVVPAMTRKGAQYLGFDFDSGTMIYTLKFLRNGSVIWIDVDGRSGQIVGQSGR</sequence>
<evidence type="ECO:0000313" key="3">
    <source>
        <dbReference type="Proteomes" id="UP000185161"/>
    </source>
</evidence>
<dbReference type="RefSeq" id="WP_075151278.1">
    <property type="nucleotide sequence ID" value="NZ_PGEN01000001.1"/>
</dbReference>
<keyword evidence="3" id="KW-1185">Reference proteome</keyword>
<organism evidence="2 3">
    <name type="scientific">Sphingomonas koreensis</name>
    <dbReference type="NCBI Taxonomy" id="93064"/>
    <lineage>
        <taxon>Bacteria</taxon>
        <taxon>Pseudomonadati</taxon>
        <taxon>Pseudomonadota</taxon>
        <taxon>Alphaproteobacteria</taxon>
        <taxon>Sphingomonadales</taxon>
        <taxon>Sphingomonadaceae</taxon>
        <taxon>Sphingomonas</taxon>
    </lineage>
</organism>
<proteinExistence type="predicted"/>
<feature type="chain" id="PRO_5012701871" description="PepSY domain-containing protein" evidence="1">
    <location>
        <begin position="27"/>
        <end position="107"/>
    </location>
</feature>
<evidence type="ECO:0000256" key="1">
    <source>
        <dbReference type="SAM" id="SignalP"/>
    </source>
</evidence>
<protein>
    <recommendedName>
        <fullName evidence="4">PepSY domain-containing protein</fullName>
    </recommendedName>
</protein>
<dbReference type="STRING" id="93064.BRX40_08300"/>
<reference evidence="3" key="1">
    <citation type="submission" date="2016-12" db="EMBL/GenBank/DDBJ databases">
        <title>Whole genome sequencing of Sphingomonas sp. ABOJV.</title>
        <authorList>
            <person name="Conlan S."/>
            <person name="Thomas P.J."/>
            <person name="Mullikin J."/>
            <person name="Palmore T.N."/>
            <person name="Frank K.M."/>
            <person name="Segre J.A."/>
        </authorList>
    </citation>
    <scope>NUCLEOTIDE SEQUENCE [LARGE SCALE GENOMIC DNA]</scope>
    <source>
        <strain evidence="3">ABOJV</strain>
    </source>
</reference>
<feature type="signal peptide" evidence="1">
    <location>
        <begin position="1"/>
        <end position="26"/>
    </location>
</feature>
<evidence type="ECO:0000313" key="2">
    <source>
        <dbReference type="EMBL" id="APR52433.1"/>
    </source>
</evidence>
<keyword evidence="1" id="KW-0732">Signal</keyword>
<dbReference type="AlphaFoldDB" id="A0A1L6J928"/>
<dbReference type="EMBL" id="CP018820">
    <property type="protein sequence ID" value="APR52433.1"/>
    <property type="molecule type" value="Genomic_DNA"/>
</dbReference>